<evidence type="ECO:0000256" key="1">
    <source>
        <dbReference type="ARBA" id="ARBA00009437"/>
    </source>
</evidence>
<evidence type="ECO:0000313" key="7">
    <source>
        <dbReference type="Proteomes" id="UP000297564"/>
    </source>
</evidence>
<dbReference type="Gene3D" id="1.10.10.10">
    <property type="entry name" value="Winged helix-like DNA-binding domain superfamily/Winged helix DNA-binding domain"/>
    <property type="match status" value="1"/>
</dbReference>
<keyword evidence="4" id="KW-0804">Transcription</keyword>
<dbReference type="PANTHER" id="PTHR30126">
    <property type="entry name" value="HTH-TYPE TRANSCRIPTIONAL REGULATOR"/>
    <property type="match status" value="1"/>
</dbReference>
<sequence>MQTKWLEDLIALSQTGSLTRAAQQRHVTHPALGRRLRALEAWAGAPLVERRGTSVGLTSQGEKLLGLALQVVPAMSQARSEIAGTAEARGAATVTLLTGRTLARTVAADWFVRIRRQRAGVRVVVRTGQMTETLHRFERGEADFMLSYHHPQIALSLSSHQYLQRTVARDRLVPVAKVDARGQAAFAFGASDPVPYLAYAETLALGRLVADHLSNHPKAPRLVETIQCDSADALLEYALKGLGVAWLPWSLAAGACKARQLVALGGKPMEIGFEVRLVRAKRRLSPAAESFWQTVDPG</sequence>
<dbReference type="GO" id="GO:0000976">
    <property type="term" value="F:transcription cis-regulatory region binding"/>
    <property type="evidence" value="ECO:0007669"/>
    <property type="project" value="TreeGrafter"/>
</dbReference>
<evidence type="ECO:0000313" key="6">
    <source>
        <dbReference type="EMBL" id="TFY98575.1"/>
    </source>
</evidence>
<dbReference type="RefSeq" id="WP_135285726.1">
    <property type="nucleotide sequence ID" value="NZ_SMLL01000005.1"/>
</dbReference>
<accession>A0A4Z0BH01</accession>
<dbReference type="OrthoDB" id="8715249at2"/>
<proteinExistence type="inferred from homology"/>
<gene>
    <name evidence="6" type="ORF">EZ242_13640</name>
</gene>
<evidence type="ECO:0000259" key="5">
    <source>
        <dbReference type="PROSITE" id="PS50931"/>
    </source>
</evidence>
<organism evidence="6 7">
    <name type="scientific">Ramlibacter rhizophilus</name>
    <dbReference type="NCBI Taxonomy" id="1781167"/>
    <lineage>
        <taxon>Bacteria</taxon>
        <taxon>Pseudomonadati</taxon>
        <taxon>Pseudomonadota</taxon>
        <taxon>Betaproteobacteria</taxon>
        <taxon>Burkholderiales</taxon>
        <taxon>Comamonadaceae</taxon>
        <taxon>Ramlibacter</taxon>
    </lineage>
</organism>
<keyword evidence="2" id="KW-0805">Transcription regulation</keyword>
<keyword evidence="7" id="KW-1185">Reference proteome</keyword>
<dbReference type="CDD" id="cd05466">
    <property type="entry name" value="PBP2_LTTR_substrate"/>
    <property type="match status" value="1"/>
</dbReference>
<dbReference type="InterPro" id="IPR036388">
    <property type="entry name" value="WH-like_DNA-bd_sf"/>
</dbReference>
<dbReference type="PROSITE" id="PS50931">
    <property type="entry name" value="HTH_LYSR"/>
    <property type="match status" value="1"/>
</dbReference>
<evidence type="ECO:0000256" key="2">
    <source>
        <dbReference type="ARBA" id="ARBA00023015"/>
    </source>
</evidence>
<dbReference type="Pfam" id="PF03466">
    <property type="entry name" value="LysR_substrate"/>
    <property type="match status" value="1"/>
</dbReference>
<comment type="caution">
    <text evidence="6">The sequence shown here is derived from an EMBL/GenBank/DDBJ whole genome shotgun (WGS) entry which is preliminary data.</text>
</comment>
<dbReference type="Gene3D" id="3.40.190.10">
    <property type="entry name" value="Periplasmic binding protein-like II"/>
    <property type="match status" value="3"/>
</dbReference>
<dbReference type="PANTHER" id="PTHR30126:SF2">
    <property type="entry name" value="HTH-TYPE TRANSCRIPTIONAL REGULATOR YJIE"/>
    <property type="match status" value="1"/>
</dbReference>
<feature type="domain" description="HTH lysR-type" evidence="5">
    <location>
        <begin position="1"/>
        <end position="58"/>
    </location>
</feature>
<dbReference type="InterPro" id="IPR005119">
    <property type="entry name" value="LysR_subst-bd"/>
</dbReference>
<dbReference type="EMBL" id="SMLL01000005">
    <property type="protein sequence ID" value="TFY98575.1"/>
    <property type="molecule type" value="Genomic_DNA"/>
</dbReference>
<dbReference type="InterPro" id="IPR036390">
    <property type="entry name" value="WH_DNA-bd_sf"/>
</dbReference>
<protein>
    <submittedName>
        <fullName evidence="6">LysR family transcriptional regulator</fullName>
    </submittedName>
</protein>
<dbReference type="SUPFAM" id="SSF53850">
    <property type="entry name" value="Periplasmic binding protein-like II"/>
    <property type="match status" value="1"/>
</dbReference>
<dbReference type="AlphaFoldDB" id="A0A4Z0BH01"/>
<keyword evidence="3" id="KW-0238">DNA-binding</keyword>
<evidence type="ECO:0000256" key="3">
    <source>
        <dbReference type="ARBA" id="ARBA00023125"/>
    </source>
</evidence>
<reference evidence="6 7" key="1">
    <citation type="submission" date="2019-03" db="EMBL/GenBank/DDBJ databases">
        <title>Ramlibacter rhizophilus CCTCC AB2015357, whole genome shotgun sequence.</title>
        <authorList>
            <person name="Zhang X."/>
            <person name="Feng G."/>
            <person name="Zhu H."/>
        </authorList>
    </citation>
    <scope>NUCLEOTIDE SEQUENCE [LARGE SCALE GENOMIC DNA]</scope>
    <source>
        <strain evidence="6 7">CCTCC AB2015357</strain>
    </source>
</reference>
<dbReference type="Proteomes" id="UP000297564">
    <property type="component" value="Unassembled WGS sequence"/>
</dbReference>
<evidence type="ECO:0000256" key="4">
    <source>
        <dbReference type="ARBA" id="ARBA00023163"/>
    </source>
</evidence>
<dbReference type="SUPFAM" id="SSF46785">
    <property type="entry name" value="Winged helix' DNA-binding domain"/>
    <property type="match status" value="1"/>
</dbReference>
<comment type="similarity">
    <text evidence="1">Belongs to the LysR transcriptional regulatory family.</text>
</comment>
<dbReference type="InterPro" id="IPR000847">
    <property type="entry name" value="LysR_HTH_N"/>
</dbReference>
<dbReference type="Pfam" id="PF00126">
    <property type="entry name" value="HTH_1"/>
    <property type="match status" value="1"/>
</dbReference>
<dbReference type="GO" id="GO:0003700">
    <property type="term" value="F:DNA-binding transcription factor activity"/>
    <property type="evidence" value="ECO:0007669"/>
    <property type="project" value="InterPro"/>
</dbReference>
<name>A0A4Z0BH01_9BURK</name>